<accession>A0A4V4HCV6</accession>
<evidence type="ECO:0000313" key="2">
    <source>
        <dbReference type="Proteomes" id="UP000297245"/>
    </source>
</evidence>
<organism evidence="1 2">
    <name type="scientific">Dendrothele bispora (strain CBS 962.96)</name>
    <dbReference type="NCBI Taxonomy" id="1314807"/>
    <lineage>
        <taxon>Eukaryota</taxon>
        <taxon>Fungi</taxon>
        <taxon>Dikarya</taxon>
        <taxon>Basidiomycota</taxon>
        <taxon>Agaricomycotina</taxon>
        <taxon>Agaricomycetes</taxon>
        <taxon>Agaricomycetidae</taxon>
        <taxon>Agaricales</taxon>
        <taxon>Agaricales incertae sedis</taxon>
        <taxon>Dendrothele</taxon>
    </lineage>
</organism>
<evidence type="ECO:0000313" key="1">
    <source>
        <dbReference type="EMBL" id="THU84855.1"/>
    </source>
</evidence>
<sequence length="147" mass="16810">MSNKPEAIAICFKEKRVYVHLKESKKESVETAIKAFEDIGVSDVPKVEDVNLYVLVQGQKVFFGCEAGCEDNKPHGLSRKQSRSGALARQTGTEEPSLQSLWTHIYVFNYHCSVHLPLPLWFLLPSILRDQYYSMHPRAVHYSMLRA</sequence>
<dbReference type="EMBL" id="ML179576">
    <property type="protein sequence ID" value="THU84855.1"/>
    <property type="molecule type" value="Genomic_DNA"/>
</dbReference>
<protein>
    <submittedName>
        <fullName evidence="1">Uncharacterized protein</fullName>
    </submittedName>
</protein>
<dbReference type="Proteomes" id="UP000297245">
    <property type="component" value="Unassembled WGS sequence"/>
</dbReference>
<name>A0A4V4HCV6_DENBC</name>
<keyword evidence="2" id="KW-1185">Reference proteome</keyword>
<dbReference type="AlphaFoldDB" id="A0A4V4HCV6"/>
<reference evidence="1 2" key="1">
    <citation type="journal article" date="2019" name="Nat. Ecol. Evol.">
        <title>Megaphylogeny resolves global patterns of mushroom evolution.</title>
        <authorList>
            <person name="Varga T."/>
            <person name="Krizsan K."/>
            <person name="Foldi C."/>
            <person name="Dima B."/>
            <person name="Sanchez-Garcia M."/>
            <person name="Sanchez-Ramirez S."/>
            <person name="Szollosi G.J."/>
            <person name="Szarkandi J.G."/>
            <person name="Papp V."/>
            <person name="Albert L."/>
            <person name="Andreopoulos W."/>
            <person name="Angelini C."/>
            <person name="Antonin V."/>
            <person name="Barry K.W."/>
            <person name="Bougher N.L."/>
            <person name="Buchanan P."/>
            <person name="Buyck B."/>
            <person name="Bense V."/>
            <person name="Catcheside P."/>
            <person name="Chovatia M."/>
            <person name="Cooper J."/>
            <person name="Damon W."/>
            <person name="Desjardin D."/>
            <person name="Finy P."/>
            <person name="Geml J."/>
            <person name="Haridas S."/>
            <person name="Hughes K."/>
            <person name="Justo A."/>
            <person name="Karasinski D."/>
            <person name="Kautmanova I."/>
            <person name="Kiss B."/>
            <person name="Kocsube S."/>
            <person name="Kotiranta H."/>
            <person name="LaButti K.M."/>
            <person name="Lechner B.E."/>
            <person name="Liimatainen K."/>
            <person name="Lipzen A."/>
            <person name="Lukacs Z."/>
            <person name="Mihaltcheva S."/>
            <person name="Morgado L.N."/>
            <person name="Niskanen T."/>
            <person name="Noordeloos M.E."/>
            <person name="Ohm R.A."/>
            <person name="Ortiz-Santana B."/>
            <person name="Ovrebo C."/>
            <person name="Racz N."/>
            <person name="Riley R."/>
            <person name="Savchenko A."/>
            <person name="Shiryaev A."/>
            <person name="Soop K."/>
            <person name="Spirin V."/>
            <person name="Szebenyi C."/>
            <person name="Tomsovsky M."/>
            <person name="Tulloss R.E."/>
            <person name="Uehling J."/>
            <person name="Grigoriev I.V."/>
            <person name="Vagvolgyi C."/>
            <person name="Papp T."/>
            <person name="Martin F.M."/>
            <person name="Miettinen O."/>
            <person name="Hibbett D.S."/>
            <person name="Nagy L.G."/>
        </authorList>
    </citation>
    <scope>NUCLEOTIDE SEQUENCE [LARGE SCALE GENOMIC DNA]</scope>
    <source>
        <strain evidence="1 2">CBS 962.96</strain>
    </source>
</reference>
<gene>
    <name evidence="1" type="ORF">K435DRAFT_927062</name>
</gene>
<proteinExistence type="predicted"/>